<protein>
    <recommendedName>
        <fullName evidence="4">AB hydrolase-1 domain-containing protein</fullName>
    </recommendedName>
</protein>
<dbReference type="InterPro" id="IPR051601">
    <property type="entry name" value="Serine_prot/Carboxylest_S33"/>
</dbReference>
<dbReference type="Proteomes" id="UP000663888">
    <property type="component" value="Unassembled WGS sequence"/>
</dbReference>
<evidence type="ECO:0000256" key="1">
    <source>
        <dbReference type="ARBA" id="ARBA00010088"/>
    </source>
</evidence>
<sequence>MSFLTWRKAVGLSGLMILPTHGALIHTRQPNTNTISWSPCPDSDSTQCAFDVPLDYTNPNSNTTVSIFLRKYPATAPEDQRLGSLLTNPGGPGGSGSQWIAEAGEELSTLVDGKYDIIGFDPRAVNLTGPPTACHDAEAKFVHREYQLLMQGPPIPHIGGAGETAHVAKLAAIQAGHNAACEQNGNQEMLRNSGTVAVAKDMEQIVRALGEDGLNYLGYSYGTVLGATFAAIRPDLVKRMVLDGVSDSESYFNDIKQWGRDGMQDTHKVCDKLRHSGWVSNSD</sequence>
<evidence type="ECO:0000313" key="5">
    <source>
        <dbReference type="EMBL" id="CAE6472918.1"/>
    </source>
</evidence>
<accession>A0A8H3C727</accession>
<name>A0A8H3C727_9AGAM</name>
<keyword evidence="2" id="KW-0378">Hydrolase</keyword>
<keyword evidence="3" id="KW-0732">Signal</keyword>
<feature type="signal peptide" evidence="3">
    <location>
        <begin position="1"/>
        <end position="22"/>
    </location>
</feature>
<dbReference type="SUPFAM" id="SSF53474">
    <property type="entry name" value="alpha/beta-Hydrolases"/>
    <property type="match status" value="1"/>
</dbReference>
<evidence type="ECO:0000259" key="4">
    <source>
        <dbReference type="Pfam" id="PF00561"/>
    </source>
</evidence>
<dbReference type="Gene3D" id="3.40.50.1820">
    <property type="entry name" value="alpha/beta hydrolase"/>
    <property type="match status" value="1"/>
</dbReference>
<dbReference type="PANTHER" id="PTHR43248:SF25">
    <property type="entry name" value="AB HYDROLASE-1 DOMAIN-CONTAINING PROTEIN-RELATED"/>
    <property type="match status" value="1"/>
</dbReference>
<dbReference type="AlphaFoldDB" id="A0A8H3C727"/>
<comment type="similarity">
    <text evidence="1">Belongs to the peptidase S33 family.</text>
</comment>
<dbReference type="GO" id="GO:0016787">
    <property type="term" value="F:hydrolase activity"/>
    <property type="evidence" value="ECO:0007669"/>
    <property type="project" value="UniProtKB-KW"/>
</dbReference>
<proteinExistence type="inferred from homology"/>
<feature type="chain" id="PRO_5034836267" description="AB hydrolase-1 domain-containing protein" evidence="3">
    <location>
        <begin position="23"/>
        <end position="283"/>
    </location>
</feature>
<feature type="domain" description="AB hydrolase-1" evidence="4">
    <location>
        <begin position="85"/>
        <end position="247"/>
    </location>
</feature>
<evidence type="ECO:0000256" key="2">
    <source>
        <dbReference type="ARBA" id="ARBA00022801"/>
    </source>
</evidence>
<dbReference type="InterPro" id="IPR029058">
    <property type="entry name" value="AB_hydrolase_fold"/>
</dbReference>
<reference evidence="5" key="1">
    <citation type="submission" date="2021-01" db="EMBL/GenBank/DDBJ databases">
        <authorList>
            <person name="Kaushik A."/>
        </authorList>
    </citation>
    <scope>NUCLEOTIDE SEQUENCE</scope>
    <source>
        <strain evidence="5">AG4-R118</strain>
    </source>
</reference>
<evidence type="ECO:0000256" key="3">
    <source>
        <dbReference type="SAM" id="SignalP"/>
    </source>
</evidence>
<dbReference type="Pfam" id="PF00561">
    <property type="entry name" value="Abhydrolase_1"/>
    <property type="match status" value="1"/>
</dbReference>
<evidence type="ECO:0000313" key="6">
    <source>
        <dbReference type="Proteomes" id="UP000663888"/>
    </source>
</evidence>
<gene>
    <name evidence="5" type="ORF">RDB_LOCUS110588</name>
</gene>
<comment type="caution">
    <text evidence="5">The sequence shown here is derived from an EMBL/GenBank/DDBJ whole genome shotgun (WGS) entry which is preliminary data.</text>
</comment>
<dbReference type="InterPro" id="IPR000073">
    <property type="entry name" value="AB_hydrolase_1"/>
</dbReference>
<dbReference type="EMBL" id="CAJMWX010001178">
    <property type="protein sequence ID" value="CAE6472918.1"/>
    <property type="molecule type" value="Genomic_DNA"/>
</dbReference>
<dbReference type="PANTHER" id="PTHR43248">
    <property type="entry name" value="2-SUCCINYL-6-HYDROXY-2,4-CYCLOHEXADIENE-1-CARBOXYLATE SYNTHASE"/>
    <property type="match status" value="1"/>
</dbReference>
<organism evidence="5 6">
    <name type="scientific">Rhizoctonia solani</name>
    <dbReference type="NCBI Taxonomy" id="456999"/>
    <lineage>
        <taxon>Eukaryota</taxon>
        <taxon>Fungi</taxon>
        <taxon>Dikarya</taxon>
        <taxon>Basidiomycota</taxon>
        <taxon>Agaricomycotina</taxon>
        <taxon>Agaricomycetes</taxon>
        <taxon>Cantharellales</taxon>
        <taxon>Ceratobasidiaceae</taxon>
        <taxon>Rhizoctonia</taxon>
    </lineage>
</organism>